<accession>A0AA35LPX4</accession>
<sequence>MPSPAPPGAIVWFTEVFRETAGAFILALKDNNQRNDLPNDSMVMVILWPDFNGNFYSWIYNETEDR</sequence>
<evidence type="ECO:0000313" key="2">
    <source>
        <dbReference type="Proteomes" id="UP001160390"/>
    </source>
</evidence>
<keyword evidence="2" id="KW-1185">Reference proteome</keyword>
<name>A0AA35LPX4_9HYPO</name>
<comment type="caution">
    <text evidence="1">The sequence shown here is derived from an EMBL/GenBank/DDBJ whole genome shotgun (WGS) entry which is preliminary data.</text>
</comment>
<proteinExistence type="predicted"/>
<dbReference type="EMBL" id="CABFNP030000426">
    <property type="protein sequence ID" value="CAI6014613.1"/>
    <property type="molecule type" value="Genomic_DNA"/>
</dbReference>
<evidence type="ECO:0000313" key="1">
    <source>
        <dbReference type="EMBL" id="CAI6014613.1"/>
    </source>
</evidence>
<dbReference type="AlphaFoldDB" id="A0AA35LPX4"/>
<dbReference type="Proteomes" id="UP001160390">
    <property type="component" value="Unassembled WGS sequence"/>
</dbReference>
<gene>
    <name evidence="1" type="ORF">CCHLO57077_00011424</name>
</gene>
<organism evidence="1 2">
    <name type="scientific">Clonostachys chloroleuca</name>
    <dbReference type="NCBI Taxonomy" id="1926264"/>
    <lineage>
        <taxon>Eukaryota</taxon>
        <taxon>Fungi</taxon>
        <taxon>Dikarya</taxon>
        <taxon>Ascomycota</taxon>
        <taxon>Pezizomycotina</taxon>
        <taxon>Sordariomycetes</taxon>
        <taxon>Hypocreomycetidae</taxon>
        <taxon>Hypocreales</taxon>
        <taxon>Bionectriaceae</taxon>
        <taxon>Clonostachys</taxon>
    </lineage>
</organism>
<protein>
    <submittedName>
        <fullName evidence="1">Uncharacterized protein</fullName>
    </submittedName>
</protein>
<reference evidence="1" key="1">
    <citation type="submission" date="2023-01" db="EMBL/GenBank/DDBJ databases">
        <authorList>
            <person name="Piombo E."/>
        </authorList>
    </citation>
    <scope>NUCLEOTIDE SEQUENCE</scope>
</reference>